<evidence type="ECO:0000256" key="1">
    <source>
        <dbReference type="ARBA" id="ARBA00022490"/>
    </source>
</evidence>
<proteinExistence type="inferred from homology"/>
<dbReference type="Pfam" id="PF17864">
    <property type="entry name" value="AAA_lid_4"/>
    <property type="match status" value="1"/>
</dbReference>
<gene>
    <name evidence="9" type="primary">ruvB</name>
    <name evidence="11" type="ORF">COB21_01035</name>
</gene>
<feature type="binding site" evidence="9">
    <location>
        <position position="182"/>
    </location>
    <ligand>
        <name>ATP</name>
        <dbReference type="ChEBI" id="CHEBI:30616"/>
    </ligand>
</feature>
<dbReference type="Proteomes" id="UP000218775">
    <property type="component" value="Unassembled WGS sequence"/>
</dbReference>
<keyword evidence="4 9" id="KW-0378">Hydrolase</keyword>
<dbReference type="InterPro" id="IPR036390">
    <property type="entry name" value="WH_DNA-bd_sf"/>
</dbReference>
<evidence type="ECO:0000259" key="10">
    <source>
        <dbReference type="SMART" id="SM00382"/>
    </source>
</evidence>
<evidence type="ECO:0000256" key="9">
    <source>
        <dbReference type="HAMAP-Rule" id="MF_00016"/>
    </source>
</evidence>
<dbReference type="InterPro" id="IPR008824">
    <property type="entry name" value="RuvB-like_N"/>
</dbReference>
<comment type="caution">
    <text evidence="11">The sequence shown here is derived from an EMBL/GenBank/DDBJ whole genome shotgun (WGS) entry which is preliminary data.</text>
</comment>
<feature type="binding site" evidence="9">
    <location>
        <position position="22"/>
    </location>
    <ligand>
        <name>ATP</name>
        <dbReference type="ChEBI" id="CHEBI:30616"/>
    </ligand>
</feature>
<dbReference type="Gene3D" id="3.40.50.300">
    <property type="entry name" value="P-loop containing nucleotide triphosphate hydrolases"/>
    <property type="match status" value="1"/>
</dbReference>
<comment type="catalytic activity">
    <reaction evidence="9">
        <text>ATP + H2O = ADP + phosphate + H(+)</text>
        <dbReference type="Rhea" id="RHEA:13065"/>
        <dbReference type="ChEBI" id="CHEBI:15377"/>
        <dbReference type="ChEBI" id="CHEBI:15378"/>
        <dbReference type="ChEBI" id="CHEBI:30616"/>
        <dbReference type="ChEBI" id="CHEBI:43474"/>
        <dbReference type="ChEBI" id="CHEBI:456216"/>
    </reaction>
</comment>
<feature type="domain" description="AAA+ ATPase" evidence="10">
    <location>
        <begin position="52"/>
        <end position="186"/>
    </location>
</feature>
<reference evidence="12" key="1">
    <citation type="submission" date="2017-08" db="EMBL/GenBank/DDBJ databases">
        <title>A dynamic microbial community with high functional redundancy inhabits the cold, oxic subseafloor aquifer.</title>
        <authorList>
            <person name="Tully B.J."/>
            <person name="Wheat C.G."/>
            <person name="Glazer B.T."/>
            <person name="Huber J.A."/>
        </authorList>
    </citation>
    <scope>NUCLEOTIDE SEQUENCE [LARGE SCALE GENOMIC DNA]</scope>
</reference>
<dbReference type="GO" id="GO:0048476">
    <property type="term" value="C:Holliday junction resolvase complex"/>
    <property type="evidence" value="ECO:0007669"/>
    <property type="project" value="UniProtKB-UniRule"/>
</dbReference>
<keyword evidence="2 9" id="KW-0547">Nucleotide-binding</keyword>
<dbReference type="EMBL" id="NVUK01000007">
    <property type="protein sequence ID" value="PCI78244.1"/>
    <property type="molecule type" value="Genomic_DNA"/>
</dbReference>
<feature type="binding site" evidence="9">
    <location>
        <position position="21"/>
    </location>
    <ligand>
        <name>ATP</name>
        <dbReference type="ChEBI" id="CHEBI:30616"/>
    </ligand>
</feature>
<dbReference type="GO" id="GO:0005524">
    <property type="term" value="F:ATP binding"/>
    <property type="evidence" value="ECO:0007669"/>
    <property type="project" value="UniProtKB-UniRule"/>
</dbReference>
<feature type="region of interest" description="Large ATPase domain (RuvB-L)" evidence="9">
    <location>
        <begin position="2"/>
        <end position="182"/>
    </location>
</feature>
<dbReference type="InterPro" id="IPR004605">
    <property type="entry name" value="DNA_helicase_Holl-junc_RuvB"/>
</dbReference>
<feature type="binding site" evidence="9">
    <location>
        <position position="68"/>
    </location>
    <ligand>
        <name>ATP</name>
        <dbReference type="ChEBI" id="CHEBI:30616"/>
    </ligand>
</feature>
<keyword evidence="8 9" id="KW-0234">DNA repair</keyword>
<dbReference type="SUPFAM" id="SSF46785">
    <property type="entry name" value="Winged helix' DNA-binding domain"/>
    <property type="match status" value="1"/>
</dbReference>
<feature type="binding site" evidence="9">
    <location>
        <position position="67"/>
    </location>
    <ligand>
        <name>ATP</name>
        <dbReference type="ChEBI" id="CHEBI:30616"/>
    </ligand>
</feature>
<dbReference type="PANTHER" id="PTHR42848">
    <property type="match status" value="1"/>
</dbReference>
<comment type="caution">
    <text evidence="9">Lacks conserved residue(s) required for the propagation of feature annotation.</text>
</comment>
<feature type="binding site" evidence="9">
    <location>
        <begin position="129"/>
        <end position="131"/>
    </location>
    <ligand>
        <name>ATP</name>
        <dbReference type="ChEBI" id="CHEBI:30616"/>
    </ligand>
</feature>
<comment type="domain">
    <text evidence="9">Has 3 domains, the large (RuvB-L) and small ATPase (RuvB-S) domains and the C-terminal head (RuvB-H) domain. The head domain binds DNA, while the ATPase domains jointly bind ATP, ADP or are empty depending on the state of the subunit in the translocation cycle. During a single DNA translocation step the structure of each domain remains the same, but their relative positions change.</text>
</comment>
<organism evidence="11 12">
    <name type="scientific">Aerophobetes bacterium</name>
    <dbReference type="NCBI Taxonomy" id="2030807"/>
    <lineage>
        <taxon>Bacteria</taxon>
        <taxon>Candidatus Aerophobota</taxon>
    </lineage>
</organism>
<evidence type="ECO:0000256" key="3">
    <source>
        <dbReference type="ARBA" id="ARBA00022763"/>
    </source>
</evidence>
<dbReference type="GO" id="GO:0009378">
    <property type="term" value="F:four-way junction helicase activity"/>
    <property type="evidence" value="ECO:0007669"/>
    <property type="project" value="InterPro"/>
</dbReference>
<dbReference type="InterPro" id="IPR027417">
    <property type="entry name" value="P-loop_NTPase"/>
</dbReference>
<dbReference type="Gene3D" id="1.10.8.60">
    <property type="match status" value="1"/>
</dbReference>
<dbReference type="PANTHER" id="PTHR42848:SF1">
    <property type="entry name" value="HOLLIDAY JUNCTION BRANCH MIGRATION COMPLEX SUBUNIT RUVB"/>
    <property type="match status" value="1"/>
</dbReference>
<dbReference type="InterPro" id="IPR008823">
    <property type="entry name" value="RuvB_wg_C"/>
</dbReference>
<dbReference type="EC" id="3.6.4.-" evidence="9"/>
<comment type="similarity">
    <text evidence="9">Belongs to the RuvB family.</text>
</comment>
<keyword evidence="1 9" id="KW-0963">Cytoplasm</keyword>
<accession>A0A2A4X6W4</accession>
<evidence type="ECO:0000256" key="2">
    <source>
        <dbReference type="ARBA" id="ARBA00022741"/>
    </source>
</evidence>
<dbReference type="AlphaFoldDB" id="A0A2A4X6W4"/>
<dbReference type="GO" id="GO:0006310">
    <property type="term" value="P:DNA recombination"/>
    <property type="evidence" value="ECO:0007669"/>
    <property type="project" value="UniProtKB-UniRule"/>
</dbReference>
<name>A0A2A4X6W4_UNCAE</name>
<evidence type="ECO:0000256" key="8">
    <source>
        <dbReference type="ARBA" id="ARBA00023204"/>
    </source>
</evidence>
<feature type="binding site" evidence="9">
    <location>
        <position position="316"/>
    </location>
    <ligand>
        <name>DNA</name>
        <dbReference type="ChEBI" id="CHEBI:16991"/>
    </ligand>
</feature>
<dbReference type="NCBIfam" id="NF000868">
    <property type="entry name" value="PRK00080.1"/>
    <property type="match status" value="1"/>
</dbReference>
<dbReference type="GO" id="GO:0016887">
    <property type="term" value="F:ATP hydrolysis activity"/>
    <property type="evidence" value="ECO:0007669"/>
    <property type="project" value="RHEA"/>
</dbReference>
<dbReference type="InterPro" id="IPR036388">
    <property type="entry name" value="WH-like_DNA-bd_sf"/>
</dbReference>
<evidence type="ECO:0000313" key="12">
    <source>
        <dbReference type="Proteomes" id="UP000218775"/>
    </source>
</evidence>
<evidence type="ECO:0000256" key="6">
    <source>
        <dbReference type="ARBA" id="ARBA00023125"/>
    </source>
</evidence>
<feature type="binding site" evidence="9">
    <location>
        <position position="219"/>
    </location>
    <ligand>
        <name>ATP</name>
        <dbReference type="ChEBI" id="CHEBI:30616"/>
    </ligand>
</feature>
<keyword evidence="3 9" id="KW-0227">DNA damage</keyword>
<dbReference type="InterPro" id="IPR003593">
    <property type="entry name" value="AAA+_ATPase"/>
</dbReference>
<evidence type="ECO:0000256" key="7">
    <source>
        <dbReference type="ARBA" id="ARBA00023172"/>
    </source>
</evidence>
<dbReference type="SUPFAM" id="SSF52540">
    <property type="entry name" value="P-loop containing nucleoside triphosphate hydrolases"/>
    <property type="match status" value="1"/>
</dbReference>
<feature type="binding site" evidence="9">
    <location>
        <position position="66"/>
    </location>
    <ligand>
        <name>ATP</name>
        <dbReference type="ChEBI" id="CHEBI:30616"/>
    </ligand>
</feature>
<evidence type="ECO:0000256" key="4">
    <source>
        <dbReference type="ARBA" id="ARBA00022801"/>
    </source>
</evidence>
<protein>
    <recommendedName>
        <fullName evidence="9">Holliday junction branch migration complex subunit RuvB</fullName>
        <ecNumber evidence="9">3.6.4.-</ecNumber>
    </recommendedName>
</protein>
<dbReference type="GO" id="GO:0006281">
    <property type="term" value="P:DNA repair"/>
    <property type="evidence" value="ECO:0007669"/>
    <property type="project" value="UniProtKB-UniRule"/>
</dbReference>
<comment type="subunit">
    <text evidence="9">Homohexamer. Forms an RuvA(8)-RuvB(12)-Holliday junction (HJ) complex. HJ DNA is sandwiched between 2 RuvA tetramers; dsDNA enters through RuvA and exits via RuvB. An RuvB hexamer assembles on each DNA strand where it exits the tetramer. Each RuvB hexamer is contacted by two RuvA subunits (via domain III) on 2 adjacent RuvB subunits; this complex drives branch migration. In the full resolvosome a probable DNA-RuvA(4)-RuvB(12)-RuvC(2) complex forms which resolves the HJ.</text>
</comment>
<feature type="region of interest" description="Small ATPAse domain (RuvB-S)" evidence="9">
    <location>
        <begin position="183"/>
        <end position="253"/>
    </location>
</feature>
<dbReference type="NCBIfam" id="TIGR00635">
    <property type="entry name" value="ruvB"/>
    <property type="match status" value="1"/>
</dbReference>
<comment type="subcellular location">
    <subcellularLocation>
        <location evidence="9">Cytoplasm</location>
    </subcellularLocation>
</comment>
<dbReference type="Pfam" id="PF05491">
    <property type="entry name" value="WHD_RuvB"/>
    <property type="match status" value="1"/>
</dbReference>
<comment type="function">
    <text evidence="9">The RuvA-RuvB-RuvC complex processes Holliday junction (HJ) DNA during genetic recombination and DNA repair, while the RuvA-RuvB complex plays an important role in the rescue of blocked DNA replication forks via replication fork reversal (RFR). RuvA specifically binds to HJ cruciform DNA, conferring on it an open structure. The RuvB hexamer acts as an ATP-dependent pump, pulling dsDNA into and through the RuvAB complex. RuvB forms 2 homohexamers on either side of HJ DNA bound by 1 or 2 RuvA tetramers; 4 subunits per hexamer contact DNA at a time. Coordinated motions by a converter formed by DNA-disengaged RuvB subunits stimulates ATP hydrolysis and nucleotide exchange. Immobilization of the converter enables RuvB to convert the ATP-contained energy into a lever motion, pulling 2 nucleotides of DNA out of the RuvA tetramer per ATP hydrolyzed, thus driving DNA branch migration. The RuvB motors rotate together with the DNA substrate, which together with the progressing nucleotide cycle form the mechanistic basis for DNA recombination by continuous HJ branch migration. Branch migration allows RuvC to scan DNA until it finds its consensus sequence, where it cleaves and resolves cruciform DNA.</text>
</comment>
<dbReference type="GO" id="GO:0000400">
    <property type="term" value="F:four-way junction DNA binding"/>
    <property type="evidence" value="ECO:0007669"/>
    <property type="project" value="UniProtKB-UniRule"/>
</dbReference>
<feature type="binding site" evidence="9">
    <location>
        <position position="172"/>
    </location>
    <ligand>
        <name>ATP</name>
        <dbReference type="ChEBI" id="CHEBI:30616"/>
    </ligand>
</feature>
<dbReference type="SMART" id="SM00382">
    <property type="entry name" value="AAA"/>
    <property type="match status" value="1"/>
</dbReference>
<dbReference type="CDD" id="cd00009">
    <property type="entry name" value="AAA"/>
    <property type="match status" value="1"/>
</dbReference>
<keyword evidence="5 9" id="KW-0067">ATP-binding</keyword>
<keyword evidence="11" id="KW-0347">Helicase</keyword>
<keyword evidence="7 9" id="KW-0233">DNA recombination</keyword>
<evidence type="ECO:0000313" key="11">
    <source>
        <dbReference type="EMBL" id="PCI78244.1"/>
    </source>
</evidence>
<evidence type="ECO:0000256" key="5">
    <source>
        <dbReference type="ARBA" id="ARBA00022840"/>
    </source>
</evidence>
<feature type="region of interest" description="Head domain (RuvB-H)" evidence="9">
    <location>
        <begin position="256"/>
        <end position="336"/>
    </location>
</feature>
<dbReference type="Gene3D" id="1.10.10.10">
    <property type="entry name" value="Winged helix-like DNA-binding domain superfamily/Winged helix DNA-binding domain"/>
    <property type="match status" value="1"/>
</dbReference>
<keyword evidence="6 9" id="KW-0238">DNA-binding</keyword>
<dbReference type="GO" id="GO:0005737">
    <property type="term" value="C:cytoplasm"/>
    <property type="evidence" value="ECO:0007669"/>
    <property type="project" value="UniProtKB-SubCell"/>
</dbReference>
<dbReference type="InterPro" id="IPR041445">
    <property type="entry name" value="AAA_lid_4"/>
</dbReference>
<sequence length="336" mass="37271">MKKSYIESSWSRKDQKLDTKLRPASLSQFVGQDKAKEKLSVFIGAARQRKEALGHCLFCGPPGLGKTTLAHVIAEEMEVNITTTSGPMLEKPADLAGILTNLAEGDILFIDEIHRLGKTVEEYLYSAMEDFKLDLIIDSGAQARSVEVKLNRFTLVGATTKMGLISSPLLTRFLLTCRLDYYDKQSLSSILERSSSLLSLDIRNDSLSEIAKRSRGTPRIANNLLRWVRDYAQMRSANKLDQVSTRNALELLDIDFLGLNEMDKSFLNFLIEKHQGGPVGINTIAAGVGEESLTLSEVHEPFLLMQGLISITPRGRVASPLAYQHLGKSMPKNSQE</sequence>
<dbReference type="HAMAP" id="MF_00016">
    <property type="entry name" value="DNA_HJ_migration_RuvB"/>
    <property type="match status" value="1"/>
</dbReference>
<dbReference type="Pfam" id="PF05496">
    <property type="entry name" value="RuvB_N"/>
    <property type="match status" value="1"/>
</dbReference>
<feature type="binding site" evidence="9">
    <location>
        <position position="67"/>
    </location>
    <ligand>
        <name>Mg(2+)</name>
        <dbReference type="ChEBI" id="CHEBI:18420"/>
    </ligand>
</feature>
<feature type="binding site" evidence="9">
    <location>
        <position position="63"/>
    </location>
    <ligand>
        <name>ATP</name>
        <dbReference type="ChEBI" id="CHEBI:30616"/>
    </ligand>
</feature>